<feature type="region of interest" description="Disordered" evidence="1">
    <location>
        <begin position="61"/>
        <end position="82"/>
    </location>
</feature>
<evidence type="ECO:0000313" key="2">
    <source>
        <dbReference type="EMBL" id="JAD82828.1"/>
    </source>
</evidence>
<dbReference type="AlphaFoldDB" id="A0A0A9D808"/>
<evidence type="ECO:0000256" key="1">
    <source>
        <dbReference type="SAM" id="MobiDB-lite"/>
    </source>
</evidence>
<feature type="region of interest" description="Disordered" evidence="1">
    <location>
        <begin position="22"/>
        <end position="45"/>
    </location>
</feature>
<name>A0A0A9D808_ARUDO</name>
<accession>A0A0A9D808</accession>
<reference evidence="2" key="1">
    <citation type="submission" date="2014-09" db="EMBL/GenBank/DDBJ databases">
        <authorList>
            <person name="Magalhaes I.L.F."/>
            <person name="Oliveira U."/>
            <person name="Santos F.R."/>
            <person name="Vidigal T.H.D.A."/>
            <person name="Brescovit A.D."/>
            <person name="Santos A.J."/>
        </authorList>
    </citation>
    <scope>NUCLEOTIDE SEQUENCE</scope>
    <source>
        <tissue evidence="2">Shoot tissue taken approximately 20 cm above the soil surface</tissue>
    </source>
</reference>
<proteinExistence type="predicted"/>
<dbReference type="EMBL" id="GBRH01215067">
    <property type="protein sequence ID" value="JAD82828.1"/>
    <property type="molecule type" value="Transcribed_RNA"/>
</dbReference>
<feature type="compositionally biased region" description="Gly residues" evidence="1">
    <location>
        <begin position="27"/>
        <end position="42"/>
    </location>
</feature>
<organism evidence="2">
    <name type="scientific">Arundo donax</name>
    <name type="common">Giant reed</name>
    <name type="synonym">Donax arundinaceus</name>
    <dbReference type="NCBI Taxonomy" id="35708"/>
    <lineage>
        <taxon>Eukaryota</taxon>
        <taxon>Viridiplantae</taxon>
        <taxon>Streptophyta</taxon>
        <taxon>Embryophyta</taxon>
        <taxon>Tracheophyta</taxon>
        <taxon>Spermatophyta</taxon>
        <taxon>Magnoliopsida</taxon>
        <taxon>Liliopsida</taxon>
        <taxon>Poales</taxon>
        <taxon>Poaceae</taxon>
        <taxon>PACMAD clade</taxon>
        <taxon>Arundinoideae</taxon>
        <taxon>Arundineae</taxon>
        <taxon>Arundo</taxon>
    </lineage>
</organism>
<sequence length="82" mass="9097">MATGRAAAAPARTRPPRRTWTATRAVNGGGSGRRGSCWGPGDGEARRTTARTCRLLRRVPPPGRSGWKMLPRWRPCPSRHWH</sequence>
<protein>
    <submittedName>
        <fullName evidence="2">Uncharacterized protein</fullName>
    </submittedName>
</protein>
<reference evidence="2" key="2">
    <citation type="journal article" date="2015" name="Data Brief">
        <title>Shoot transcriptome of the giant reed, Arundo donax.</title>
        <authorList>
            <person name="Barrero R.A."/>
            <person name="Guerrero F.D."/>
            <person name="Moolhuijzen P."/>
            <person name="Goolsby J.A."/>
            <person name="Tidwell J."/>
            <person name="Bellgard S.E."/>
            <person name="Bellgard M.I."/>
        </authorList>
    </citation>
    <scope>NUCLEOTIDE SEQUENCE</scope>
    <source>
        <tissue evidence="2">Shoot tissue taken approximately 20 cm above the soil surface</tissue>
    </source>
</reference>